<keyword evidence="2" id="KW-1133">Transmembrane helix</keyword>
<protein>
    <submittedName>
        <fullName evidence="3">Uncharacterized protein</fullName>
    </submittedName>
</protein>
<comment type="caution">
    <text evidence="3">The sequence shown here is derived from an EMBL/GenBank/DDBJ whole genome shotgun (WGS) entry which is preliminary data.</text>
</comment>
<dbReference type="EMBL" id="JALJOS010000095">
    <property type="protein sequence ID" value="KAK9816043.1"/>
    <property type="molecule type" value="Genomic_DNA"/>
</dbReference>
<keyword evidence="4" id="KW-1185">Reference proteome</keyword>
<dbReference type="Proteomes" id="UP001438707">
    <property type="component" value="Unassembled WGS sequence"/>
</dbReference>
<feature type="compositionally biased region" description="Basic and acidic residues" evidence="1">
    <location>
        <begin position="72"/>
        <end position="92"/>
    </location>
</feature>
<keyword evidence="2" id="KW-0472">Membrane</keyword>
<name>A0AAW1Q583_9CHLO</name>
<feature type="region of interest" description="Disordered" evidence="1">
    <location>
        <begin position="41"/>
        <end position="121"/>
    </location>
</feature>
<organism evidence="3 4">
    <name type="scientific">Apatococcus lobatus</name>
    <dbReference type="NCBI Taxonomy" id="904363"/>
    <lineage>
        <taxon>Eukaryota</taxon>
        <taxon>Viridiplantae</taxon>
        <taxon>Chlorophyta</taxon>
        <taxon>core chlorophytes</taxon>
        <taxon>Trebouxiophyceae</taxon>
        <taxon>Chlorellales</taxon>
        <taxon>Chlorellaceae</taxon>
        <taxon>Apatococcus</taxon>
    </lineage>
</organism>
<dbReference type="AlphaFoldDB" id="A0AAW1Q583"/>
<evidence type="ECO:0000256" key="2">
    <source>
        <dbReference type="SAM" id="Phobius"/>
    </source>
</evidence>
<proteinExistence type="predicted"/>
<evidence type="ECO:0000313" key="3">
    <source>
        <dbReference type="EMBL" id="KAK9816043.1"/>
    </source>
</evidence>
<reference evidence="3 4" key="1">
    <citation type="journal article" date="2024" name="Nat. Commun.">
        <title>Phylogenomics reveals the evolutionary origins of lichenization in chlorophyte algae.</title>
        <authorList>
            <person name="Puginier C."/>
            <person name="Libourel C."/>
            <person name="Otte J."/>
            <person name="Skaloud P."/>
            <person name="Haon M."/>
            <person name="Grisel S."/>
            <person name="Petersen M."/>
            <person name="Berrin J.G."/>
            <person name="Delaux P.M."/>
            <person name="Dal Grande F."/>
            <person name="Keller J."/>
        </authorList>
    </citation>
    <scope>NUCLEOTIDE SEQUENCE [LARGE SCALE GENOMIC DNA]</scope>
    <source>
        <strain evidence="3 4">SAG 2145</strain>
    </source>
</reference>
<accession>A0AAW1Q583</accession>
<keyword evidence="2" id="KW-0812">Transmembrane</keyword>
<sequence>MGEAQLETPVARFLLTFAAGVGACILVQRLLIAEQRRSSAKPRVDAFLPESGPRSTRSNRAASAPLRSTLRKSIEEDSQRPLHVRLQEDSGKGQHVHVLLQQEDGSWYPNPDSDHEEPAQGTLLQRGSDHGVRSFYQLLLHQCGLQRAPPSSLPLLPSLQHAS</sequence>
<gene>
    <name evidence="3" type="ORF">WJX74_008495</name>
</gene>
<evidence type="ECO:0000313" key="4">
    <source>
        <dbReference type="Proteomes" id="UP001438707"/>
    </source>
</evidence>
<evidence type="ECO:0000256" key="1">
    <source>
        <dbReference type="SAM" id="MobiDB-lite"/>
    </source>
</evidence>
<feature type="transmembrane region" description="Helical" evidence="2">
    <location>
        <begin position="12"/>
        <end position="32"/>
    </location>
</feature>